<organism evidence="3 4">
    <name type="scientific">Knufia obscura</name>
    <dbReference type="NCBI Taxonomy" id="1635080"/>
    <lineage>
        <taxon>Eukaryota</taxon>
        <taxon>Fungi</taxon>
        <taxon>Dikarya</taxon>
        <taxon>Ascomycota</taxon>
        <taxon>Pezizomycotina</taxon>
        <taxon>Eurotiomycetes</taxon>
        <taxon>Chaetothyriomycetidae</taxon>
        <taxon>Chaetothyriales</taxon>
        <taxon>Trichomeriaceae</taxon>
        <taxon>Knufia</taxon>
    </lineage>
</organism>
<dbReference type="PROSITE" id="PS50157">
    <property type="entry name" value="ZINC_FINGER_C2H2_2"/>
    <property type="match status" value="1"/>
</dbReference>
<evidence type="ECO:0000256" key="1">
    <source>
        <dbReference type="PROSITE-ProRule" id="PRU00042"/>
    </source>
</evidence>
<keyword evidence="4" id="KW-1185">Reference proteome</keyword>
<proteinExistence type="predicted"/>
<accession>A0ABR0S3P0</accession>
<evidence type="ECO:0000313" key="4">
    <source>
        <dbReference type="Proteomes" id="UP001334248"/>
    </source>
</evidence>
<reference evidence="3 4" key="1">
    <citation type="journal article" date="2023" name="Res Sq">
        <title>Genomic and morphological characterization of Knufia obscura isolated from the Mars 2020 spacecraft assembly facility.</title>
        <authorList>
            <person name="Chander A.M."/>
            <person name="Teixeira M.M."/>
            <person name="Singh N.K."/>
            <person name="Williams M.P."/>
            <person name="Parker C.W."/>
            <person name="Leo P."/>
            <person name="Stajich J.E."/>
            <person name="Torok T."/>
            <person name="Tighe S."/>
            <person name="Mason C.E."/>
            <person name="Venkateswaran K."/>
        </authorList>
    </citation>
    <scope>NUCLEOTIDE SEQUENCE [LARGE SCALE GENOMIC DNA]</scope>
    <source>
        <strain evidence="3 4">CCFEE 5817</strain>
    </source>
</reference>
<dbReference type="PANTHER" id="PTHR38166">
    <property type="entry name" value="C2H2-TYPE DOMAIN-CONTAINING PROTEIN-RELATED"/>
    <property type="match status" value="1"/>
</dbReference>
<dbReference type="Pfam" id="PF14420">
    <property type="entry name" value="Clr5"/>
    <property type="match status" value="1"/>
</dbReference>
<dbReference type="Proteomes" id="UP001334248">
    <property type="component" value="Unassembled WGS sequence"/>
</dbReference>
<comment type="caution">
    <text evidence="3">The sequence shown here is derived from an EMBL/GenBank/DDBJ whole genome shotgun (WGS) entry which is preliminary data.</text>
</comment>
<keyword evidence="1" id="KW-0863">Zinc-finger</keyword>
<feature type="domain" description="C2H2-type" evidence="2">
    <location>
        <begin position="282"/>
        <end position="309"/>
    </location>
</feature>
<dbReference type="EMBL" id="JAVHJV010000001">
    <property type="protein sequence ID" value="KAK5947074.1"/>
    <property type="molecule type" value="Genomic_DNA"/>
</dbReference>
<evidence type="ECO:0000259" key="2">
    <source>
        <dbReference type="PROSITE" id="PS50157"/>
    </source>
</evidence>
<dbReference type="RefSeq" id="XP_064735164.1">
    <property type="nucleotide sequence ID" value="XM_064869667.1"/>
</dbReference>
<evidence type="ECO:0000313" key="3">
    <source>
        <dbReference type="EMBL" id="KAK5947074.1"/>
    </source>
</evidence>
<dbReference type="PANTHER" id="PTHR38166:SF1">
    <property type="entry name" value="C2H2-TYPE DOMAIN-CONTAINING PROTEIN"/>
    <property type="match status" value="1"/>
</dbReference>
<protein>
    <recommendedName>
        <fullName evidence="2">C2H2-type domain-containing protein</fullName>
    </recommendedName>
</protein>
<keyword evidence="1" id="KW-0479">Metal-binding</keyword>
<dbReference type="InterPro" id="IPR025676">
    <property type="entry name" value="Clr5_dom"/>
</dbReference>
<gene>
    <name evidence="3" type="ORF">PMZ80_001220</name>
</gene>
<sequence length="515" mass="58554">MRTPEEEFKVSSSSFLPSTEWELHKTVIRGLYITKNLPLKDVQHELSERYNFHASTKQWKERLKAWGFAKNVAASDMHRIVEHFGKTNLESMNQSHPGQYLEFEGRQVPLSRVTRHAQRTRSPLCRELNLTGAPTKAPRKVINNANTTKDITLVHNMSNITPRPAIATQLIATDEAFDFAGSPFPSSRSGMDTGITDSSRSRFVQKRGLSPACSISVGGPSRRGSDSTATKLFACPYFKHNPLKFSARNTTQLAYRSCATVVLRNTAQIKQHLYRVHRMPDFYCEKCLRQFANASELNSHDRSCFCKAPSTSFEGKMTHDQYRKVKKRQTQSDQRDGWYEILDILFPQMPRPNSPYIEDNEDQESVHHVVNIFRSLGLDRTRDLYDAVTGDNPEQPPVRPLPASTRHILDEAYDTFSSDQSYEQWISGPTVTSPTSLSFPGVAEDLQSDNGQSKWLDNLFQLPDFNLPSYDAELELADDKNECLWIDPVDGMANCSPSKQEDMEMDVARPLVDYI</sequence>
<dbReference type="GeneID" id="89994669"/>
<dbReference type="InterPro" id="IPR013087">
    <property type="entry name" value="Znf_C2H2_type"/>
</dbReference>
<name>A0ABR0S3P0_9EURO</name>
<keyword evidence="1" id="KW-0862">Zinc</keyword>